<sequence length="554" mass="59981">MWKEFIRLSDDDQFVIAQMPTDVTVESDFGELGLDHAIESLGAASFFLDDSAVKSFISAARKTKKEAFQGVNIAFRKNASVSVVLEDNDMIARMVVTGAQGGRALRGSEIVEALSLAKVTKGINKLALKKVLAMSHKVPPGQEFSQAVAQGKMPVEGKDAEFTPLFPDINARVLRPQEINSVTHKVDMRNLGETITVAENEELMRRKPATKGKPGFTVCGKVIPPKPGNDKLLREGKGTYICKDDPNLLRAAVSGMPMMKKGSTVEVDNALCLSKVDVSTGHIKFKGCVVITGDIEPGMKVLATGSITVGGFIESADVQAHGDITAAKGIIGRPIAEGEENACVVRSGGSITSKYAQYATIQAHDDVTFAIHSLQNDVRCGGDLTVSDANGKQGTLSGGDTQVGGKITCVNLGVEGDSVTTVEACARYKKYKDGIERLKESYKKVQEDTMKVVRAELELSKTPKAERTQEMVDNVAMLKQKNNDLLSRTKKKLDAVELEFEQMLTANTITIKNKVYTRVTVKFGDDTVVTRREHGPSVLSYNHYEISFAPLMGS</sequence>
<dbReference type="RefSeq" id="WP_022611025.1">
    <property type="nucleotide sequence ID" value="NZ_LK391965.1"/>
</dbReference>
<dbReference type="InterPro" id="IPR036145">
    <property type="entry name" value="MinC_C_sf"/>
</dbReference>
<dbReference type="InterPro" id="IPR005646">
    <property type="entry name" value="FapA"/>
</dbReference>
<evidence type="ECO:0000313" key="3">
    <source>
        <dbReference type="Proteomes" id="UP000018211"/>
    </source>
</evidence>
<dbReference type="PANTHER" id="PTHR38032:SF1">
    <property type="entry name" value="RNA-BINDING PROTEIN KHPB N-TERMINAL DOMAIN-CONTAINING PROTEIN"/>
    <property type="match status" value="1"/>
</dbReference>
<protein>
    <submittedName>
        <fullName evidence="2">Polymerase</fullName>
    </submittedName>
</protein>
<dbReference type="AlphaFoldDB" id="A0AAV2VM42"/>
<reference evidence="2 3" key="1">
    <citation type="journal article" date="2013" name="ISME J.">
        <title>Comparative genomics of pathogenic lineages of Vibrio nigripulchritudo identifies virulence-associated traits.</title>
        <authorList>
            <person name="Goudenege D."/>
            <person name="Labreuche Y."/>
            <person name="Krin E."/>
            <person name="Ansquer D."/>
            <person name="Mangenot S."/>
            <person name="Calteau A."/>
            <person name="Medigue C."/>
            <person name="Mazel D."/>
            <person name="Polz M.F."/>
            <person name="Le Roux F."/>
        </authorList>
    </citation>
    <scope>NUCLEOTIDE SEQUENCE [LARGE SCALE GENOMIC DNA]</scope>
    <source>
        <strain evidence="2 3">SOn1</strain>
    </source>
</reference>
<dbReference type="SUPFAM" id="SSF63848">
    <property type="entry name" value="Cell-division inhibitor MinC, C-terminal domain"/>
    <property type="match status" value="1"/>
</dbReference>
<evidence type="ECO:0000259" key="1">
    <source>
        <dbReference type="Pfam" id="PF20250"/>
    </source>
</evidence>
<comment type="caution">
    <text evidence="2">The sequence shown here is derived from an EMBL/GenBank/DDBJ whole genome shotgun (WGS) entry which is preliminary data.</text>
</comment>
<name>A0AAV2VM42_9VIBR</name>
<dbReference type="InterPro" id="IPR046866">
    <property type="entry name" value="FapA_N"/>
</dbReference>
<feature type="domain" description="Flagellar Assembly Protein A N-terminal region" evidence="1">
    <location>
        <begin position="81"/>
        <end position="261"/>
    </location>
</feature>
<organism evidence="2 3">
    <name type="scientific">Vibrio nigripulchritudo SOn1</name>
    <dbReference type="NCBI Taxonomy" id="1238450"/>
    <lineage>
        <taxon>Bacteria</taxon>
        <taxon>Pseudomonadati</taxon>
        <taxon>Pseudomonadota</taxon>
        <taxon>Gammaproteobacteria</taxon>
        <taxon>Vibrionales</taxon>
        <taxon>Vibrionaceae</taxon>
        <taxon>Vibrio</taxon>
    </lineage>
</organism>
<dbReference type="PANTHER" id="PTHR38032">
    <property type="entry name" value="POLYMERASE-RELATED"/>
    <property type="match status" value="1"/>
</dbReference>
<gene>
    <name evidence="2" type="ORF">VIBNISOn1_1530061</name>
</gene>
<dbReference type="Pfam" id="PF20250">
    <property type="entry name" value="FapA_N"/>
    <property type="match status" value="1"/>
</dbReference>
<evidence type="ECO:0000313" key="2">
    <source>
        <dbReference type="EMBL" id="CCO45606.1"/>
    </source>
</evidence>
<accession>A0AAV2VM42</accession>
<dbReference type="Proteomes" id="UP000018211">
    <property type="component" value="Unassembled WGS sequence"/>
</dbReference>
<dbReference type="Pfam" id="PF03961">
    <property type="entry name" value="FapA"/>
    <property type="match status" value="1"/>
</dbReference>
<dbReference type="EMBL" id="CAOF01000061">
    <property type="protein sequence ID" value="CCO45606.1"/>
    <property type="molecule type" value="Genomic_DNA"/>
</dbReference>
<dbReference type="InterPro" id="IPR046865">
    <property type="entry name" value="FapA_b_solenoid"/>
</dbReference>
<dbReference type="GO" id="GO:0000902">
    <property type="term" value="P:cell morphogenesis"/>
    <property type="evidence" value="ECO:0007669"/>
    <property type="project" value="InterPro"/>
</dbReference>
<proteinExistence type="predicted"/>